<dbReference type="Pfam" id="PF02786">
    <property type="entry name" value="CPSase_L_D2"/>
    <property type="match status" value="1"/>
</dbReference>
<dbReference type="GO" id="GO:0046872">
    <property type="term" value="F:metal ion binding"/>
    <property type="evidence" value="ECO:0007669"/>
    <property type="project" value="InterPro"/>
</dbReference>
<evidence type="ECO:0000256" key="5">
    <source>
        <dbReference type="ARBA" id="ARBA00023267"/>
    </source>
</evidence>
<dbReference type="InterPro" id="IPR011764">
    <property type="entry name" value="Biotin_carboxylation_dom"/>
</dbReference>
<dbReference type="InterPro" id="IPR005479">
    <property type="entry name" value="CPAse_ATP-bd"/>
</dbReference>
<sequence length="446" mass="47688">MRRVFVANRGEIAVRVVRSCRELGLETVVGFSEADRGSLAARMADRAVCIGPGSPAQSYLNVGAVVQAAIGTGCDAIHPGYGFLSENPALAAAACENGLRFVGPPAEVIELAGDKLRSREVAAEAGLPVVPGGEVSALADALRFAEEAGYPVLLKAAAGGGGRGIKLARDREELERLFGVALAEAGAAFGDERLYVERFIRSARHVEVQVAADEHGGVLHFGERDCSVQRRYQKIVEEAPAPGLDAGTRAALHGAAVAFAREIGYRNLGTVEFVVDAESGEFFFMEMNCRIQVEHPVTEAVTGRDLVADQLRIAADERLGLSQEEVEFRGHAIECRLTAEDPAHGFRPTPGRISRFSVPEIEGLRVDTHCEEGTLVPPYYDSLLAKLVSCAGDREGAIERMREALEGLVVEGVPTNRELLMHVLAHPDFTGAAVDTTWLEEAVLAA</sequence>
<dbReference type="InterPro" id="IPR016185">
    <property type="entry name" value="PreATP-grasp_dom_sf"/>
</dbReference>
<dbReference type="InterPro" id="IPR005482">
    <property type="entry name" value="Biotin_COase_C"/>
</dbReference>
<keyword evidence="10" id="KW-1185">Reference proteome</keyword>
<dbReference type="InterPro" id="IPR011054">
    <property type="entry name" value="Rudment_hybrid_motif"/>
</dbReference>
<reference evidence="9" key="1">
    <citation type="journal article" date="2019" name="Microbiol. Resour. Announc.">
        <title>Complete Genome Sequence of Rubrobacter xylanophilus Strain AA3-22, Isolated from Arima Onsen in Japan.</title>
        <authorList>
            <person name="Tomariguchi N."/>
            <person name="Miyazaki K."/>
        </authorList>
    </citation>
    <scope>NUCLEOTIDE SEQUENCE [LARGE SCALE GENOMIC DNA]</scope>
    <source>
        <strain evidence="9">AA3-22</strain>
    </source>
</reference>
<dbReference type="EMBL" id="AP019791">
    <property type="protein sequence ID" value="BBL79019.1"/>
    <property type="molecule type" value="Genomic_DNA"/>
</dbReference>
<dbReference type="EC" id="6.3.4.14" evidence="1"/>
<dbReference type="PROSITE" id="PS50975">
    <property type="entry name" value="ATP_GRASP"/>
    <property type="match status" value="1"/>
</dbReference>
<dbReference type="PROSITE" id="PS50979">
    <property type="entry name" value="BC"/>
    <property type="match status" value="1"/>
</dbReference>
<evidence type="ECO:0000259" key="8">
    <source>
        <dbReference type="PROSITE" id="PS50979"/>
    </source>
</evidence>
<keyword evidence="5" id="KW-0092">Biotin</keyword>
<protein>
    <recommendedName>
        <fullName evidence="1">biotin carboxylase</fullName>
        <ecNumber evidence="1">6.3.4.14</ecNumber>
    </recommendedName>
</protein>
<dbReference type="InterPro" id="IPR050856">
    <property type="entry name" value="Biotin_carboxylase_complex"/>
</dbReference>
<dbReference type="Pfam" id="PF00289">
    <property type="entry name" value="Biotin_carb_N"/>
    <property type="match status" value="1"/>
</dbReference>
<organism evidence="9 10">
    <name type="scientific">Rubrobacter xylanophilus</name>
    <dbReference type="NCBI Taxonomy" id="49319"/>
    <lineage>
        <taxon>Bacteria</taxon>
        <taxon>Bacillati</taxon>
        <taxon>Actinomycetota</taxon>
        <taxon>Rubrobacteria</taxon>
        <taxon>Rubrobacterales</taxon>
        <taxon>Rubrobacteraceae</taxon>
        <taxon>Rubrobacter</taxon>
    </lineage>
</organism>
<evidence type="ECO:0000256" key="4">
    <source>
        <dbReference type="ARBA" id="ARBA00022840"/>
    </source>
</evidence>
<dbReference type="SUPFAM" id="SSF56059">
    <property type="entry name" value="Glutathione synthetase ATP-binding domain-like"/>
    <property type="match status" value="1"/>
</dbReference>
<evidence type="ECO:0000256" key="2">
    <source>
        <dbReference type="ARBA" id="ARBA00022598"/>
    </source>
</evidence>
<evidence type="ECO:0000313" key="10">
    <source>
        <dbReference type="Proteomes" id="UP000318065"/>
    </source>
</evidence>
<dbReference type="SUPFAM" id="SSF51246">
    <property type="entry name" value="Rudiment single hybrid motif"/>
    <property type="match status" value="1"/>
</dbReference>
<dbReference type="PROSITE" id="PS00866">
    <property type="entry name" value="CPSASE_1"/>
    <property type="match status" value="1"/>
</dbReference>
<evidence type="ECO:0000313" key="9">
    <source>
        <dbReference type="EMBL" id="BBL79019.1"/>
    </source>
</evidence>
<feature type="domain" description="Biotin carboxylation" evidence="8">
    <location>
        <begin position="1"/>
        <end position="444"/>
    </location>
</feature>
<dbReference type="SMART" id="SM00878">
    <property type="entry name" value="Biotin_carb_C"/>
    <property type="match status" value="1"/>
</dbReference>
<dbReference type="PANTHER" id="PTHR18866">
    <property type="entry name" value="CARBOXYLASE:PYRUVATE/ACETYL-COA/PROPIONYL-COA CARBOXYLASE"/>
    <property type="match status" value="1"/>
</dbReference>
<evidence type="ECO:0000259" key="7">
    <source>
        <dbReference type="PROSITE" id="PS50975"/>
    </source>
</evidence>
<dbReference type="AlphaFoldDB" id="A0A510HGE7"/>
<accession>A0A510HGE7</accession>
<gene>
    <name evidence="9" type="ORF">RxyAA322_08730</name>
</gene>
<dbReference type="PANTHER" id="PTHR18866:SF33">
    <property type="entry name" value="METHYLCROTONOYL-COA CARBOXYLASE SUBUNIT ALPHA, MITOCHONDRIAL-RELATED"/>
    <property type="match status" value="1"/>
</dbReference>
<evidence type="ECO:0000256" key="1">
    <source>
        <dbReference type="ARBA" id="ARBA00013263"/>
    </source>
</evidence>
<dbReference type="Pfam" id="PF02785">
    <property type="entry name" value="Biotin_carb_C"/>
    <property type="match status" value="1"/>
</dbReference>
<feature type="domain" description="ATP-grasp" evidence="7">
    <location>
        <begin position="119"/>
        <end position="315"/>
    </location>
</feature>
<keyword evidence="2" id="KW-0436">Ligase</keyword>
<dbReference type="RefSeq" id="WP_244299914.1">
    <property type="nucleotide sequence ID" value="NZ_AP019791.1"/>
</dbReference>
<dbReference type="Proteomes" id="UP000318065">
    <property type="component" value="Chromosome"/>
</dbReference>
<dbReference type="GO" id="GO:0004075">
    <property type="term" value="F:biotin carboxylase activity"/>
    <property type="evidence" value="ECO:0007669"/>
    <property type="project" value="UniProtKB-EC"/>
</dbReference>
<dbReference type="Gene3D" id="3.30.470.20">
    <property type="entry name" value="ATP-grasp fold, B domain"/>
    <property type="match status" value="1"/>
</dbReference>
<dbReference type="InterPro" id="IPR011761">
    <property type="entry name" value="ATP-grasp"/>
</dbReference>
<proteinExistence type="predicted"/>
<dbReference type="InterPro" id="IPR005481">
    <property type="entry name" value="BC-like_N"/>
</dbReference>
<evidence type="ECO:0000256" key="6">
    <source>
        <dbReference type="PROSITE-ProRule" id="PRU00409"/>
    </source>
</evidence>
<evidence type="ECO:0000256" key="3">
    <source>
        <dbReference type="ARBA" id="ARBA00022741"/>
    </source>
</evidence>
<dbReference type="GO" id="GO:0005524">
    <property type="term" value="F:ATP binding"/>
    <property type="evidence" value="ECO:0007669"/>
    <property type="project" value="UniProtKB-UniRule"/>
</dbReference>
<keyword evidence="3 6" id="KW-0547">Nucleotide-binding</keyword>
<name>A0A510HGE7_9ACTN</name>
<keyword evidence="4 6" id="KW-0067">ATP-binding</keyword>
<dbReference type="SUPFAM" id="SSF52440">
    <property type="entry name" value="PreATP-grasp domain"/>
    <property type="match status" value="1"/>
</dbReference>